<dbReference type="AlphaFoldDB" id="A0A9X4KHW1"/>
<dbReference type="RefSeq" id="WP_277566228.1">
    <property type="nucleotide sequence ID" value="NZ_JAPDHZ010000003.1"/>
</dbReference>
<dbReference type="Proteomes" id="UP001153387">
    <property type="component" value="Unassembled WGS sequence"/>
</dbReference>
<comment type="caution">
    <text evidence="1">The sequence shown here is derived from an EMBL/GenBank/DDBJ whole genome shotgun (WGS) entry which is preliminary data.</text>
</comment>
<name>A0A9X4KHW1_9BACL</name>
<evidence type="ECO:0008006" key="3">
    <source>
        <dbReference type="Google" id="ProtNLM"/>
    </source>
</evidence>
<protein>
    <recommendedName>
        <fullName evidence="3">Thioredoxin-like fold domain-containing protein</fullName>
    </recommendedName>
</protein>
<accession>A0A9X4KHW1</accession>
<keyword evidence="2" id="KW-1185">Reference proteome</keyword>
<gene>
    <name evidence="1" type="ORF">OMP38_17260</name>
</gene>
<evidence type="ECO:0000313" key="1">
    <source>
        <dbReference type="EMBL" id="MDG0792428.1"/>
    </source>
</evidence>
<evidence type="ECO:0000313" key="2">
    <source>
        <dbReference type="Proteomes" id="UP001153387"/>
    </source>
</evidence>
<proteinExistence type="predicted"/>
<dbReference type="CDD" id="cd02972">
    <property type="entry name" value="DsbA_family"/>
    <property type="match status" value="1"/>
</dbReference>
<dbReference type="EMBL" id="JAPDHZ010000003">
    <property type="protein sequence ID" value="MDG0792428.1"/>
    <property type="molecule type" value="Genomic_DNA"/>
</dbReference>
<sequence>MLTEAYGLQEQPDNIDLSLSIIAEAIQRHVKMVPTVFINGNEIQYPDEIDASGLIKEVEQALA</sequence>
<reference evidence="1 2" key="1">
    <citation type="submission" date="2022-10" db="EMBL/GenBank/DDBJ databases">
        <title>Comparative genomic analysis of Cohnella hashimotonis sp. nov., isolated from the International Space Station.</title>
        <authorList>
            <person name="Simpson A."/>
            <person name="Venkateswaran K."/>
        </authorList>
    </citation>
    <scope>NUCLEOTIDE SEQUENCE [LARGE SCALE GENOMIC DNA]</scope>
    <source>
        <strain evidence="1 2">DSM 18997</strain>
    </source>
</reference>
<organism evidence="1 2">
    <name type="scientific">Cohnella ginsengisoli</name>
    <dbReference type="NCBI Taxonomy" id="425004"/>
    <lineage>
        <taxon>Bacteria</taxon>
        <taxon>Bacillati</taxon>
        <taxon>Bacillota</taxon>
        <taxon>Bacilli</taxon>
        <taxon>Bacillales</taxon>
        <taxon>Paenibacillaceae</taxon>
        <taxon>Cohnella</taxon>
    </lineage>
</organism>